<dbReference type="InParanoid" id="C5L9B1"/>
<dbReference type="GeneID" id="9056375"/>
<feature type="signal peptide" evidence="1">
    <location>
        <begin position="1"/>
        <end position="16"/>
    </location>
</feature>
<organism evidence="3">
    <name type="scientific">Perkinsus marinus (strain ATCC 50983 / TXsc)</name>
    <dbReference type="NCBI Taxonomy" id="423536"/>
    <lineage>
        <taxon>Eukaryota</taxon>
        <taxon>Sar</taxon>
        <taxon>Alveolata</taxon>
        <taxon>Perkinsozoa</taxon>
        <taxon>Perkinsea</taxon>
        <taxon>Perkinsida</taxon>
        <taxon>Perkinsidae</taxon>
        <taxon>Perkinsus</taxon>
    </lineage>
</organism>
<feature type="chain" id="PRO_5002954361" evidence="1">
    <location>
        <begin position="17"/>
        <end position="134"/>
    </location>
</feature>
<accession>C5L9B1</accession>
<reference evidence="2 3" key="1">
    <citation type="submission" date="2008-07" db="EMBL/GenBank/DDBJ databases">
        <authorList>
            <person name="El-Sayed N."/>
            <person name="Caler E."/>
            <person name="Inman J."/>
            <person name="Amedeo P."/>
            <person name="Hass B."/>
            <person name="Wortman J."/>
        </authorList>
    </citation>
    <scope>NUCLEOTIDE SEQUENCE [LARGE SCALE GENOMIC DNA]</scope>
    <source>
        <strain evidence="3">ATCC 50983 / TXsc</strain>
    </source>
</reference>
<evidence type="ECO:0000313" key="3">
    <source>
        <dbReference type="Proteomes" id="UP000007800"/>
    </source>
</evidence>
<protein>
    <submittedName>
        <fullName evidence="2">Uncharacterized protein</fullName>
    </submittedName>
</protein>
<proteinExistence type="predicted"/>
<sequence>MLGRLLQLILVGVALSRDPDGTYTKNVPDPYLTLTYTFSNDAQRVEITASCGTGVRPISGTFPVTKTHTSVYLVGTVSREWTTFTSSFVARCEKYTPLQARDFSYIVYEAKFDHPTVRVKGIKFTLIHKEPPSH</sequence>
<dbReference type="EMBL" id="GG680397">
    <property type="protein sequence ID" value="EER06682.1"/>
    <property type="molecule type" value="Genomic_DNA"/>
</dbReference>
<keyword evidence="1" id="KW-0732">Signal</keyword>
<dbReference type="AlphaFoldDB" id="C5L9B1"/>
<dbReference type="RefSeq" id="XP_002774866.1">
    <property type="nucleotide sequence ID" value="XM_002774820.1"/>
</dbReference>
<gene>
    <name evidence="2" type="ORF">Pmar_PMAR024275</name>
</gene>
<keyword evidence="3" id="KW-1185">Reference proteome</keyword>
<evidence type="ECO:0000313" key="2">
    <source>
        <dbReference type="EMBL" id="EER06682.1"/>
    </source>
</evidence>
<evidence type="ECO:0000256" key="1">
    <source>
        <dbReference type="SAM" id="SignalP"/>
    </source>
</evidence>
<name>C5L9B1_PERM5</name>
<dbReference type="Proteomes" id="UP000007800">
    <property type="component" value="Unassembled WGS sequence"/>
</dbReference>